<dbReference type="PANTHER" id="PTHR12755">
    <property type="entry name" value="CLEAVAGE/POLYADENYLATION FACTOR IA SUBUNIT CLP1P"/>
    <property type="match status" value="1"/>
</dbReference>
<feature type="domain" description="Clp1 P-loop" evidence="4">
    <location>
        <begin position="65"/>
        <end position="231"/>
    </location>
</feature>
<dbReference type="Gene3D" id="3.40.50.300">
    <property type="entry name" value="P-loop containing nucleotide triphosphate hydrolases"/>
    <property type="match status" value="1"/>
</dbReference>
<dbReference type="InterPro" id="IPR045116">
    <property type="entry name" value="Clp1/Grc3"/>
</dbReference>
<protein>
    <submittedName>
        <fullName evidence="5">Putative pre-mRNA cleavage complex subunit</fullName>
    </submittedName>
</protein>
<dbReference type="EMBL" id="SNRW01005143">
    <property type="protein sequence ID" value="KAA6385706.1"/>
    <property type="molecule type" value="Genomic_DNA"/>
</dbReference>
<dbReference type="SUPFAM" id="SSF52540">
    <property type="entry name" value="P-loop containing nucleoside triphosphate hydrolases"/>
    <property type="match status" value="1"/>
</dbReference>
<evidence type="ECO:0000256" key="2">
    <source>
        <dbReference type="ARBA" id="ARBA00022840"/>
    </source>
</evidence>
<dbReference type="InterPro" id="IPR032319">
    <property type="entry name" value="CLP1_P"/>
</dbReference>
<accession>A0A5J4VU72</accession>
<name>A0A5J4VU72_9EUKA</name>
<evidence type="ECO:0000313" key="5">
    <source>
        <dbReference type="EMBL" id="KAA6385706.1"/>
    </source>
</evidence>
<proteinExistence type="predicted"/>
<evidence type="ECO:0000313" key="6">
    <source>
        <dbReference type="Proteomes" id="UP000324800"/>
    </source>
</evidence>
<feature type="region of interest" description="Disordered" evidence="3">
    <location>
        <begin position="223"/>
        <end position="248"/>
    </location>
</feature>
<sequence length="321" mass="36693">MTEQNLDNAEIGDQKCKIDSYSQQEDQTNEEQEEDYTAQCYQLLEEIRNDLVQSGQTGPRAMIIGETDSGKSTLSKILFNEAVKIGRKPIFVDLDPGQNEIYPGVILASIINEQIAINDPYPPFNNPLIYFIGSVDIISNYKRLIQMMHSMIDDIERIQDMNKDIRDSGIIINTCGWVQGLGFELQKKTAQLFKCDVIINLSDDALQDQLRTSLLIDSMTNENVQNSTAPKEGSSKDLFPNKSKEKVNEDKMNQLIDEQQNEQKKDSEEGKKISIVDKEIELEVKKEMNDKQESIIEKDKDNEKKEVVTQARLRIWFGELC</sequence>
<dbReference type="AlphaFoldDB" id="A0A5J4VU72"/>
<evidence type="ECO:0000259" key="4">
    <source>
        <dbReference type="Pfam" id="PF16575"/>
    </source>
</evidence>
<dbReference type="GO" id="GO:0051731">
    <property type="term" value="F:polynucleotide 5'-hydroxyl-kinase activity"/>
    <property type="evidence" value="ECO:0007669"/>
    <property type="project" value="InterPro"/>
</dbReference>
<evidence type="ECO:0000256" key="1">
    <source>
        <dbReference type="ARBA" id="ARBA00022741"/>
    </source>
</evidence>
<dbReference type="PANTHER" id="PTHR12755:SF6">
    <property type="entry name" value="POLYRIBONUCLEOTIDE 5'-HYDROXYL-KINASE CLP1"/>
    <property type="match status" value="1"/>
</dbReference>
<dbReference type="Pfam" id="PF16575">
    <property type="entry name" value="CLP1_P"/>
    <property type="match status" value="1"/>
</dbReference>
<keyword evidence="1" id="KW-0547">Nucleotide-binding</keyword>
<dbReference type="GO" id="GO:0005524">
    <property type="term" value="F:ATP binding"/>
    <property type="evidence" value="ECO:0007669"/>
    <property type="project" value="UniProtKB-KW"/>
</dbReference>
<feature type="region of interest" description="Disordered" evidence="3">
    <location>
        <begin position="1"/>
        <end position="35"/>
    </location>
</feature>
<reference evidence="5 6" key="1">
    <citation type="submission" date="2019-03" db="EMBL/GenBank/DDBJ databases">
        <title>Single cell metagenomics reveals metabolic interactions within the superorganism composed of flagellate Streblomastix strix and complex community of Bacteroidetes bacteria on its surface.</title>
        <authorList>
            <person name="Treitli S.C."/>
            <person name="Kolisko M."/>
            <person name="Husnik F."/>
            <person name="Keeling P."/>
            <person name="Hampl V."/>
        </authorList>
    </citation>
    <scope>NUCLEOTIDE SEQUENCE [LARGE SCALE GENOMIC DNA]</scope>
    <source>
        <strain evidence="5">ST1C</strain>
    </source>
</reference>
<dbReference type="GO" id="GO:0006388">
    <property type="term" value="P:tRNA splicing, via endonucleolytic cleavage and ligation"/>
    <property type="evidence" value="ECO:0007669"/>
    <property type="project" value="TreeGrafter"/>
</dbReference>
<organism evidence="5 6">
    <name type="scientific">Streblomastix strix</name>
    <dbReference type="NCBI Taxonomy" id="222440"/>
    <lineage>
        <taxon>Eukaryota</taxon>
        <taxon>Metamonada</taxon>
        <taxon>Preaxostyla</taxon>
        <taxon>Oxymonadida</taxon>
        <taxon>Streblomastigidae</taxon>
        <taxon>Streblomastix</taxon>
    </lineage>
</organism>
<comment type="caution">
    <text evidence="5">The sequence shown here is derived from an EMBL/GenBank/DDBJ whole genome shotgun (WGS) entry which is preliminary data.</text>
</comment>
<dbReference type="InterPro" id="IPR027417">
    <property type="entry name" value="P-loop_NTPase"/>
</dbReference>
<dbReference type="Proteomes" id="UP000324800">
    <property type="component" value="Unassembled WGS sequence"/>
</dbReference>
<gene>
    <name evidence="5" type="ORF">EZS28_018768</name>
</gene>
<evidence type="ECO:0000256" key="3">
    <source>
        <dbReference type="SAM" id="MobiDB-lite"/>
    </source>
</evidence>
<dbReference type="OrthoDB" id="258143at2759"/>
<keyword evidence="2" id="KW-0067">ATP-binding</keyword>
<dbReference type="GO" id="GO:0005634">
    <property type="term" value="C:nucleus"/>
    <property type="evidence" value="ECO:0007669"/>
    <property type="project" value="TreeGrafter"/>
</dbReference>